<dbReference type="EMBL" id="AP009389">
    <property type="protein sequence ID" value="BAF60959.1"/>
    <property type="molecule type" value="Genomic_DNA"/>
</dbReference>
<dbReference type="AlphaFoldDB" id="A5CYH6"/>
<dbReference type="NCBIfam" id="TIGR03609">
    <property type="entry name" value="S_layer_CsaB"/>
    <property type="match status" value="1"/>
</dbReference>
<dbReference type="STRING" id="370438.PTH_2778"/>
<dbReference type="PANTHER" id="PTHR36836:SF1">
    <property type="entry name" value="COLANIC ACID BIOSYNTHESIS PROTEIN WCAK"/>
    <property type="match status" value="1"/>
</dbReference>
<evidence type="ECO:0000259" key="1">
    <source>
        <dbReference type="Pfam" id="PF04230"/>
    </source>
</evidence>
<evidence type="ECO:0000313" key="3">
    <source>
        <dbReference type="Proteomes" id="UP000006556"/>
    </source>
</evidence>
<organism evidence="2 3">
    <name type="scientific">Pelotomaculum thermopropionicum (strain DSM 13744 / JCM 10971 / SI)</name>
    <dbReference type="NCBI Taxonomy" id="370438"/>
    <lineage>
        <taxon>Bacteria</taxon>
        <taxon>Bacillati</taxon>
        <taxon>Bacillota</taxon>
        <taxon>Clostridia</taxon>
        <taxon>Eubacteriales</taxon>
        <taxon>Desulfotomaculaceae</taxon>
        <taxon>Pelotomaculum</taxon>
    </lineage>
</organism>
<dbReference type="PANTHER" id="PTHR36836">
    <property type="entry name" value="COLANIC ACID BIOSYNTHESIS PROTEIN WCAK"/>
    <property type="match status" value="1"/>
</dbReference>
<evidence type="ECO:0000313" key="2">
    <source>
        <dbReference type="EMBL" id="BAF60959.1"/>
    </source>
</evidence>
<name>A5CYH6_PELTS</name>
<accession>A5CYH6</accession>
<dbReference type="Pfam" id="PF04230">
    <property type="entry name" value="PS_pyruv_trans"/>
    <property type="match status" value="1"/>
</dbReference>
<feature type="domain" description="Polysaccharide pyruvyl transferase" evidence="1">
    <location>
        <begin position="9"/>
        <end position="234"/>
    </location>
</feature>
<dbReference type="HOGENOM" id="CLU_039510_0_1_9"/>
<sequence>MQVLKALRSADLLISGGGGLLQDVTGPKSIIYYLGIVAAARLLGRPVFFYAQGIGPVNTAAGRALVRLVANRVNAITVRDQDSMEELAALGVTRPPVCVTADPVLGLDPSSIDRERGRQILFSLGVRRGPVAGISVRPWKGPDGYKEAVARVADDLAAEGWQVLLVPMQYPADAVTCREVAARMRTGAVVLDRAGYRDLLAVTANLDLAIGMRLHFLIFSAISGVPVIGIPYDPKVNRFLQSVGLPPGLSVENLRYGELLLKVKQVLEEKESISSRLKERVACLRREALRNASLVANFFA</sequence>
<dbReference type="InterPro" id="IPR007345">
    <property type="entry name" value="Polysacch_pyruvyl_Trfase"/>
</dbReference>
<keyword evidence="3" id="KW-1185">Reference proteome</keyword>
<gene>
    <name evidence="2" type="ordered locus">PTH_2778</name>
</gene>
<dbReference type="eggNOG" id="COG2327">
    <property type="taxonomic scope" value="Bacteria"/>
</dbReference>
<reference evidence="3" key="1">
    <citation type="journal article" date="2008" name="Genome Res.">
        <title>The genome of Pelotomaculum thermopropionicum reveals niche-associated evolution in anaerobic microbiota.</title>
        <authorList>
            <person name="Kosaka T."/>
            <person name="Kato S."/>
            <person name="Shimoyama T."/>
            <person name="Ishii S."/>
            <person name="Abe T."/>
            <person name="Watanabe K."/>
        </authorList>
    </citation>
    <scope>NUCLEOTIDE SEQUENCE [LARGE SCALE GENOMIC DNA]</scope>
    <source>
        <strain evidence="3">DSM 13744 / JCM 10971 / SI</strain>
    </source>
</reference>
<dbReference type="KEGG" id="pth:PTH_2778"/>
<proteinExistence type="predicted"/>
<dbReference type="Gene3D" id="3.40.50.2000">
    <property type="entry name" value="Glycogen Phosphorylase B"/>
    <property type="match status" value="1"/>
</dbReference>
<protein>
    <recommendedName>
        <fullName evidence="1">Polysaccharide pyruvyl transferase domain-containing protein</fullName>
    </recommendedName>
</protein>
<dbReference type="SUPFAM" id="SSF53756">
    <property type="entry name" value="UDP-Glycosyltransferase/glycogen phosphorylase"/>
    <property type="match status" value="1"/>
</dbReference>
<dbReference type="InterPro" id="IPR019896">
    <property type="entry name" value="Polysacch_pyruvyl_Trfase_CsaB"/>
</dbReference>
<dbReference type="Proteomes" id="UP000006556">
    <property type="component" value="Chromosome"/>
</dbReference>